<dbReference type="Pfam" id="PF03378">
    <property type="entry name" value="CAS_CSE1"/>
    <property type="match status" value="1"/>
</dbReference>
<organism evidence="9 10">
    <name type="scientific">Saitoella complicata (strain BCRC 22490 / CBS 7301 / JCM 7358 / NBRC 10748 / NRRL Y-17804)</name>
    <dbReference type="NCBI Taxonomy" id="698492"/>
    <lineage>
        <taxon>Eukaryota</taxon>
        <taxon>Fungi</taxon>
        <taxon>Dikarya</taxon>
        <taxon>Ascomycota</taxon>
        <taxon>Taphrinomycotina</taxon>
        <taxon>Taphrinomycotina incertae sedis</taxon>
        <taxon>Saitoella</taxon>
    </lineage>
</organism>
<comment type="similarity">
    <text evidence="3">Belongs to the XPO2/CSE1 family.</text>
</comment>
<proteinExistence type="inferred from homology"/>
<keyword evidence="5" id="KW-0963">Cytoplasm</keyword>
<dbReference type="InterPro" id="IPR005043">
    <property type="entry name" value="XPO2_C"/>
</dbReference>
<dbReference type="PROSITE" id="PS50166">
    <property type="entry name" value="IMPORTIN_B_NT"/>
    <property type="match status" value="1"/>
</dbReference>
<evidence type="ECO:0000256" key="5">
    <source>
        <dbReference type="ARBA" id="ARBA00022490"/>
    </source>
</evidence>
<keyword evidence="6" id="KW-0653">Protein transport</keyword>
<keyword evidence="7" id="KW-0539">Nucleus</keyword>
<dbReference type="GO" id="GO:0006606">
    <property type="term" value="P:protein import into nucleus"/>
    <property type="evidence" value="ECO:0007669"/>
    <property type="project" value="TreeGrafter"/>
</dbReference>
<evidence type="ECO:0000313" key="9">
    <source>
        <dbReference type="EMBL" id="GAO48650.1"/>
    </source>
</evidence>
<protein>
    <recommendedName>
        <fullName evidence="8">Importin N-terminal domain-containing protein</fullName>
    </recommendedName>
</protein>
<dbReference type="RefSeq" id="XP_019023070.1">
    <property type="nucleotide sequence ID" value="XM_019171944.1"/>
</dbReference>
<evidence type="ECO:0000256" key="3">
    <source>
        <dbReference type="ARBA" id="ARBA00008669"/>
    </source>
</evidence>
<dbReference type="GO" id="GO:0005829">
    <property type="term" value="C:cytosol"/>
    <property type="evidence" value="ECO:0007669"/>
    <property type="project" value="TreeGrafter"/>
</dbReference>
<dbReference type="STRING" id="698492.A0A0E9NGW2"/>
<evidence type="ECO:0000256" key="7">
    <source>
        <dbReference type="ARBA" id="ARBA00023242"/>
    </source>
</evidence>
<dbReference type="InterPro" id="IPR016024">
    <property type="entry name" value="ARM-type_fold"/>
</dbReference>
<evidence type="ECO:0000313" key="10">
    <source>
        <dbReference type="Proteomes" id="UP000033140"/>
    </source>
</evidence>
<dbReference type="Gene3D" id="1.25.10.10">
    <property type="entry name" value="Leucine-rich Repeat Variant"/>
    <property type="match status" value="1"/>
</dbReference>
<keyword evidence="4" id="KW-0813">Transport</keyword>
<evidence type="ECO:0000256" key="1">
    <source>
        <dbReference type="ARBA" id="ARBA00004123"/>
    </source>
</evidence>
<evidence type="ECO:0000256" key="2">
    <source>
        <dbReference type="ARBA" id="ARBA00004496"/>
    </source>
</evidence>
<comment type="caution">
    <text evidence="9">The sequence shown here is derived from an EMBL/GenBank/DDBJ whole genome shotgun (WGS) entry which is preliminary data.</text>
</comment>
<dbReference type="EMBL" id="BACD03000016">
    <property type="protein sequence ID" value="GAO48650.1"/>
    <property type="molecule type" value="Genomic_DNA"/>
</dbReference>
<dbReference type="GO" id="GO:0005049">
    <property type="term" value="F:nuclear export signal receptor activity"/>
    <property type="evidence" value="ECO:0007669"/>
    <property type="project" value="TreeGrafter"/>
</dbReference>
<reference evidence="9 10" key="1">
    <citation type="journal article" date="2011" name="J. Gen. Appl. Microbiol.">
        <title>Draft genome sequencing of the enigmatic yeast Saitoella complicata.</title>
        <authorList>
            <person name="Nishida H."/>
            <person name="Hamamoto M."/>
            <person name="Sugiyama J."/>
        </authorList>
    </citation>
    <scope>NUCLEOTIDE SEQUENCE [LARGE SCALE GENOMIC DNA]</scope>
    <source>
        <strain evidence="9 10">NRRL Y-17804</strain>
    </source>
</reference>
<evidence type="ECO:0000259" key="8">
    <source>
        <dbReference type="PROSITE" id="PS50166"/>
    </source>
</evidence>
<dbReference type="Pfam" id="PF03810">
    <property type="entry name" value="IBN_N"/>
    <property type="match status" value="1"/>
</dbReference>
<sequence>MESIASFLLQSLNPATAKQAEQQLKAAESQPGFSLLLLQIVASGADNATRQAAALYFKNFVRTNWADDDDKKISESDRGSIKREIIGLMISVPPLLQVQLGEAVSIIADTDFPHNWDTLIDDLVSRLSPDDMVRNNGVLQTAHSIFKRWRSQFRTDELFTEIKFVLDRFCVPYLQLFARVDELISSTTDRAALAMLFQTLHIIVKIFFDLNCQDIPEFFEDNMPQCMGLMHKYLSYANPVLNTDDDEEAGPVEKVKAGICEVVELYTQRYEEEFSQLPDFVNTTWSLLTTTGLEAKYDLLVSRAMAFLTSVVKVQRHSALFSSEDVLRQFVEKIILPNMSLREADEELFEDDPIEFIRRDLEGSDSDTRRRSATDLVRGLMEQFEKSVTSVVTQYITFYLDQYAADRVSNWKSKDTAVYLLTAIAAKGVVSQLGVTSTNMMVDVVDFFTKNIAPDLTTSFDEVHPILKVDAIKYIYTFRNQLTKEQLVSIFPVLVNHLQSPNYVVYTYTAITIERILFLKRQNTMLFNKADIQPFAKDLLEQLFRLIEQADTPQKLAENDFLMRAVMRVIITSRDNIVALTSMTIEHLTKILIEISKNPSNPRFNHFVFESLGALVRFVVPTSPAALSQFEALLFPPFHAILGQDVTEFIPYVFQLMSQLLEAHAAGDLPDSYKVLLAPLLTPALWDSRGNIPPLVRLLQAFLLRGGNVVVETNKLQAILGIFQKLVASKLNDHYGFDLLETVFASVPVATLQPFVKQIFLLLLTRLNSSKTEKFTLRFVVFVYYLAGMQKEGAGPDFVVASIDSVQPGLFGQLMQAILLGDAQKVKGNAERKICAVGMTRFLSDSTALHSEPYQKIWMLLLTALLKLFELPMEESKGDDEIEEVDVEDVTFQASYSRLGTAGKTKADPFAAVPEPKRFLAEQLTKVDAASGGQIVATIKSRLPADAQVVLKGYGMSL</sequence>
<dbReference type="GO" id="GO:0006611">
    <property type="term" value="P:protein export from nucleus"/>
    <property type="evidence" value="ECO:0007669"/>
    <property type="project" value="TreeGrafter"/>
</dbReference>
<accession>A0A0E9NGW2</accession>
<dbReference type="InterPro" id="IPR011989">
    <property type="entry name" value="ARM-like"/>
</dbReference>
<dbReference type="PANTHER" id="PTHR10997">
    <property type="entry name" value="IMPORTIN-7, 8, 11"/>
    <property type="match status" value="1"/>
</dbReference>
<reference evidence="9 10" key="3">
    <citation type="journal article" date="2015" name="Genome Announc.">
        <title>Draft Genome Sequence of the Archiascomycetous Yeast Saitoella complicata.</title>
        <authorList>
            <person name="Yamauchi K."/>
            <person name="Kondo S."/>
            <person name="Hamamoto M."/>
            <person name="Takahashi Y."/>
            <person name="Ogura Y."/>
            <person name="Hayashi T."/>
            <person name="Nishida H."/>
        </authorList>
    </citation>
    <scope>NUCLEOTIDE SEQUENCE [LARGE SCALE GENOMIC DNA]</scope>
    <source>
        <strain evidence="9 10">NRRL Y-17804</strain>
    </source>
</reference>
<dbReference type="InterPro" id="IPR013713">
    <property type="entry name" value="XPO2_central"/>
</dbReference>
<dbReference type="SMART" id="SM00913">
    <property type="entry name" value="IBN_N"/>
    <property type="match status" value="1"/>
</dbReference>
<dbReference type="FunFam" id="1.25.10.10:FF:000057">
    <property type="entry name" value="Exportin-2 isoform 1"/>
    <property type="match status" value="1"/>
</dbReference>
<gene>
    <name evidence="9" type="ORF">G7K_2820-t1</name>
</gene>
<dbReference type="AlphaFoldDB" id="A0A0E9NGW2"/>
<dbReference type="PANTHER" id="PTHR10997:SF8">
    <property type="entry name" value="EXPORTIN-2"/>
    <property type="match status" value="1"/>
</dbReference>
<dbReference type="GO" id="GO:0031267">
    <property type="term" value="F:small GTPase binding"/>
    <property type="evidence" value="ECO:0007669"/>
    <property type="project" value="InterPro"/>
</dbReference>
<dbReference type="GO" id="GO:0005635">
    <property type="term" value="C:nuclear envelope"/>
    <property type="evidence" value="ECO:0007669"/>
    <property type="project" value="TreeGrafter"/>
</dbReference>
<name>A0A0E9NGW2_SAICN</name>
<dbReference type="InterPro" id="IPR001494">
    <property type="entry name" value="Importin-beta_N"/>
</dbReference>
<dbReference type="Proteomes" id="UP000033140">
    <property type="component" value="Unassembled WGS sequence"/>
</dbReference>
<comment type="subcellular location">
    <subcellularLocation>
        <location evidence="2">Cytoplasm</location>
    </subcellularLocation>
    <subcellularLocation>
        <location evidence="1">Nucleus</location>
    </subcellularLocation>
</comment>
<keyword evidence="10" id="KW-1185">Reference proteome</keyword>
<evidence type="ECO:0000256" key="4">
    <source>
        <dbReference type="ARBA" id="ARBA00022448"/>
    </source>
</evidence>
<dbReference type="OrthoDB" id="3268246at2759"/>
<feature type="domain" description="Importin N-terminal" evidence="8">
    <location>
        <begin position="20"/>
        <end position="91"/>
    </location>
</feature>
<reference evidence="9 10" key="2">
    <citation type="journal article" date="2014" name="J. Gen. Appl. Microbiol.">
        <title>The early diverging ascomycetous budding yeast Saitoella complicata has three histone deacetylases belonging to the Clr6, Hos2, and Rpd3 lineages.</title>
        <authorList>
            <person name="Nishida H."/>
            <person name="Matsumoto T."/>
            <person name="Kondo S."/>
            <person name="Hamamoto M."/>
            <person name="Yoshikawa H."/>
        </authorList>
    </citation>
    <scope>NUCLEOTIDE SEQUENCE [LARGE SCALE GENOMIC DNA]</scope>
    <source>
        <strain evidence="9 10">NRRL Y-17804</strain>
    </source>
</reference>
<dbReference type="SUPFAM" id="SSF48371">
    <property type="entry name" value="ARM repeat"/>
    <property type="match status" value="1"/>
</dbReference>
<evidence type="ECO:0000256" key="6">
    <source>
        <dbReference type="ARBA" id="ARBA00022927"/>
    </source>
</evidence>
<dbReference type="OMA" id="AENEFLM"/>
<dbReference type="Pfam" id="PF08506">
    <property type="entry name" value="Cse1"/>
    <property type="match status" value="1"/>
</dbReference>